<dbReference type="RefSeq" id="WP_344417693.1">
    <property type="nucleotide sequence ID" value="NZ_BAAANN010000010.1"/>
</dbReference>
<keyword evidence="2" id="KW-1185">Reference proteome</keyword>
<gene>
    <name evidence="1" type="ORF">GCM10009754_28270</name>
</gene>
<name>A0ABP5C5R4_9PSEU</name>
<dbReference type="EMBL" id="BAAANN010000010">
    <property type="protein sequence ID" value="GAA1956662.1"/>
    <property type="molecule type" value="Genomic_DNA"/>
</dbReference>
<sequence>MTAGPAADSPRRALARPLAITAPPDQPKYAAGIGYQSFEDIGKAFMPADIFRTAVTRRTDGVAGYSSVSPIQAAS</sequence>
<evidence type="ECO:0000313" key="1">
    <source>
        <dbReference type="EMBL" id="GAA1956662.1"/>
    </source>
</evidence>
<proteinExistence type="predicted"/>
<accession>A0ABP5C5R4</accession>
<comment type="caution">
    <text evidence="1">The sequence shown here is derived from an EMBL/GenBank/DDBJ whole genome shotgun (WGS) entry which is preliminary data.</text>
</comment>
<dbReference type="Proteomes" id="UP001501116">
    <property type="component" value="Unassembled WGS sequence"/>
</dbReference>
<protein>
    <submittedName>
        <fullName evidence="1">Uncharacterized protein</fullName>
    </submittedName>
</protein>
<organism evidence="1 2">
    <name type="scientific">Amycolatopsis minnesotensis</name>
    <dbReference type="NCBI Taxonomy" id="337894"/>
    <lineage>
        <taxon>Bacteria</taxon>
        <taxon>Bacillati</taxon>
        <taxon>Actinomycetota</taxon>
        <taxon>Actinomycetes</taxon>
        <taxon>Pseudonocardiales</taxon>
        <taxon>Pseudonocardiaceae</taxon>
        <taxon>Amycolatopsis</taxon>
    </lineage>
</organism>
<evidence type="ECO:0000313" key="2">
    <source>
        <dbReference type="Proteomes" id="UP001501116"/>
    </source>
</evidence>
<reference evidence="2" key="1">
    <citation type="journal article" date="2019" name="Int. J. Syst. Evol. Microbiol.">
        <title>The Global Catalogue of Microorganisms (GCM) 10K type strain sequencing project: providing services to taxonomists for standard genome sequencing and annotation.</title>
        <authorList>
            <consortium name="The Broad Institute Genomics Platform"/>
            <consortium name="The Broad Institute Genome Sequencing Center for Infectious Disease"/>
            <person name="Wu L."/>
            <person name="Ma J."/>
        </authorList>
    </citation>
    <scope>NUCLEOTIDE SEQUENCE [LARGE SCALE GENOMIC DNA]</scope>
    <source>
        <strain evidence="2">JCM 14545</strain>
    </source>
</reference>